<dbReference type="OrthoDB" id="6379191at2759"/>
<dbReference type="PROSITE" id="PS51155">
    <property type="entry name" value="CHIT_BIND_RR_2"/>
    <property type="match status" value="1"/>
</dbReference>
<dbReference type="GO" id="GO:0008010">
    <property type="term" value="F:structural constituent of chitin-based larval cuticle"/>
    <property type="evidence" value="ECO:0000318"/>
    <property type="project" value="GO_Central"/>
</dbReference>
<evidence type="ECO:0000256" key="3">
    <source>
        <dbReference type="SAM" id="SignalP"/>
    </source>
</evidence>
<dbReference type="PROSITE" id="PS00233">
    <property type="entry name" value="CHIT_BIND_RR_1"/>
    <property type="match status" value="1"/>
</dbReference>
<feature type="chain" id="PRO_5003089719" evidence="3">
    <location>
        <begin position="17"/>
        <end position="126"/>
    </location>
</feature>
<dbReference type="PANTHER" id="PTHR10380">
    <property type="entry name" value="CUTICLE PROTEIN"/>
    <property type="match status" value="1"/>
</dbReference>
<dbReference type="InterPro" id="IPR031311">
    <property type="entry name" value="CHIT_BIND_RR_consensus"/>
</dbReference>
<dbReference type="KEGG" id="tca:662578"/>
<evidence type="ECO:0000313" key="4">
    <source>
        <dbReference type="EMBL" id="EFA03216.1"/>
    </source>
</evidence>
<feature type="signal peptide" evidence="3">
    <location>
        <begin position="1"/>
        <end position="16"/>
    </location>
</feature>
<evidence type="ECO:0000313" key="5">
    <source>
        <dbReference type="Proteomes" id="UP000007266"/>
    </source>
</evidence>
<dbReference type="AlphaFoldDB" id="D6WNK5"/>
<dbReference type="PANTHER" id="PTHR10380:SF229">
    <property type="entry name" value="CUTICULAR PROTEIN 49AF, ISOFORM A"/>
    <property type="match status" value="1"/>
</dbReference>
<dbReference type="Pfam" id="PF00379">
    <property type="entry name" value="Chitin_bind_4"/>
    <property type="match status" value="1"/>
</dbReference>
<dbReference type="EMBL" id="KQ971343">
    <property type="protein sequence ID" value="EFA03216.1"/>
    <property type="molecule type" value="Genomic_DNA"/>
</dbReference>
<dbReference type="InterPro" id="IPR050468">
    <property type="entry name" value="Cuticle_Struct_Prot"/>
</dbReference>
<evidence type="ECO:0000256" key="2">
    <source>
        <dbReference type="PROSITE-ProRule" id="PRU00497"/>
    </source>
</evidence>
<dbReference type="InParanoid" id="D6WNK5"/>
<dbReference type="GO" id="GO:0062129">
    <property type="term" value="C:chitin-based extracellular matrix"/>
    <property type="evidence" value="ECO:0000318"/>
    <property type="project" value="GO_Central"/>
</dbReference>
<dbReference type="PhylomeDB" id="D6WNK5"/>
<evidence type="ECO:0000256" key="1">
    <source>
        <dbReference type="ARBA" id="ARBA00022460"/>
    </source>
</evidence>
<protein>
    <submittedName>
        <fullName evidence="4">Larval cuticle protein 8-like Protein</fullName>
    </submittedName>
</protein>
<gene>
    <name evidence="4" type="primary">AUGUSTUS-3.0.2_13136</name>
    <name evidence="4" type="ORF">TcasGA2_TC013136</name>
</gene>
<dbReference type="HOGENOM" id="CLU_065450_3_1_1"/>
<reference evidence="4 5" key="2">
    <citation type="journal article" date="2010" name="Nucleic Acids Res.">
        <title>BeetleBase in 2010: revisions to provide comprehensive genomic information for Tribolium castaneum.</title>
        <authorList>
            <person name="Kim H.S."/>
            <person name="Murphy T."/>
            <person name="Xia J."/>
            <person name="Caragea D."/>
            <person name="Park Y."/>
            <person name="Beeman R.W."/>
            <person name="Lorenzen M.D."/>
            <person name="Butcher S."/>
            <person name="Manak J.R."/>
            <person name="Brown S.J."/>
        </authorList>
    </citation>
    <scope>GENOME REANNOTATION</scope>
    <source>
        <strain evidence="4 5">Georgia GA2</strain>
    </source>
</reference>
<keyword evidence="5" id="KW-1185">Reference proteome</keyword>
<reference evidence="4 5" key="1">
    <citation type="journal article" date="2008" name="Nature">
        <title>The genome of the model beetle and pest Tribolium castaneum.</title>
        <authorList>
            <consortium name="Tribolium Genome Sequencing Consortium"/>
            <person name="Richards S."/>
            <person name="Gibbs R.A."/>
            <person name="Weinstock G.M."/>
            <person name="Brown S.J."/>
            <person name="Denell R."/>
            <person name="Beeman R.W."/>
            <person name="Gibbs R."/>
            <person name="Beeman R.W."/>
            <person name="Brown S.J."/>
            <person name="Bucher G."/>
            <person name="Friedrich M."/>
            <person name="Grimmelikhuijzen C.J."/>
            <person name="Klingler M."/>
            <person name="Lorenzen M."/>
            <person name="Richards S."/>
            <person name="Roth S."/>
            <person name="Schroder R."/>
            <person name="Tautz D."/>
            <person name="Zdobnov E.M."/>
            <person name="Muzny D."/>
            <person name="Gibbs R.A."/>
            <person name="Weinstock G.M."/>
            <person name="Attaway T."/>
            <person name="Bell S."/>
            <person name="Buhay C.J."/>
            <person name="Chandrabose M.N."/>
            <person name="Chavez D."/>
            <person name="Clerk-Blankenburg K.P."/>
            <person name="Cree A."/>
            <person name="Dao M."/>
            <person name="Davis C."/>
            <person name="Chacko J."/>
            <person name="Dinh H."/>
            <person name="Dugan-Rocha S."/>
            <person name="Fowler G."/>
            <person name="Garner T.T."/>
            <person name="Garnes J."/>
            <person name="Gnirke A."/>
            <person name="Hawes A."/>
            <person name="Hernandez J."/>
            <person name="Hines S."/>
            <person name="Holder M."/>
            <person name="Hume J."/>
            <person name="Jhangiani S.N."/>
            <person name="Joshi V."/>
            <person name="Khan Z.M."/>
            <person name="Jackson L."/>
            <person name="Kovar C."/>
            <person name="Kowis A."/>
            <person name="Lee S."/>
            <person name="Lewis L.R."/>
            <person name="Margolis J."/>
            <person name="Morgan M."/>
            <person name="Nazareth L.V."/>
            <person name="Nguyen N."/>
            <person name="Okwuonu G."/>
            <person name="Parker D."/>
            <person name="Richards S."/>
            <person name="Ruiz S.J."/>
            <person name="Santibanez J."/>
            <person name="Savard J."/>
            <person name="Scherer S.E."/>
            <person name="Schneider B."/>
            <person name="Sodergren E."/>
            <person name="Tautz D."/>
            <person name="Vattahil S."/>
            <person name="Villasana D."/>
            <person name="White C.S."/>
            <person name="Wright R."/>
            <person name="Park Y."/>
            <person name="Beeman R.W."/>
            <person name="Lord J."/>
            <person name="Oppert B."/>
            <person name="Lorenzen M."/>
            <person name="Brown S."/>
            <person name="Wang L."/>
            <person name="Savard J."/>
            <person name="Tautz D."/>
            <person name="Richards S."/>
            <person name="Weinstock G."/>
            <person name="Gibbs R.A."/>
            <person name="Liu Y."/>
            <person name="Worley K."/>
            <person name="Weinstock G."/>
            <person name="Elsik C.G."/>
            <person name="Reese J.T."/>
            <person name="Elhaik E."/>
            <person name="Landan G."/>
            <person name="Graur D."/>
            <person name="Arensburger P."/>
            <person name="Atkinson P."/>
            <person name="Beeman R.W."/>
            <person name="Beidler J."/>
            <person name="Brown S.J."/>
            <person name="Demuth J.P."/>
            <person name="Drury D.W."/>
            <person name="Du Y.Z."/>
            <person name="Fujiwara H."/>
            <person name="Lorenzen M."/>
            <person name="Maselli V."/>
            <person name="Osanai M."/>
            <person name="Park Y."/>
            <person name="Robertson H.M."/>
            <person name="Tu Z."/>
            <person name="Wang J.J."/>
            <person name="Wang S."/>
            <person name="Richards S."/>
            <person name="Song H."/>
            <person name="Zhang L."/>
            <person name="Sodergren E."/>
            <person name="Werner D."/>
            <person name="Stanke M."/>
            <person name="Morgenstern B."/>
            <person name="Solovyev V."/>
            <person name="Kosarev P."/>
            <person name="Brown G."/>
            <person name="Chen H.C."/>
            <person name="Ermolaeva O."/>
            <person name="Hlavina W."/>
            <person name="Kapustin Y."/>
            <person name="Kiryutin B."/>
            <person name="Kitts P."/>
            <person name="Maglott D."/>
            <person name="Pruitt K."/>
            <person name="Sapojnikov V."/>
            <person name="Souvorov A."/>
            <person name="Mackey A.J."/>
            <person name="Waterhouse R.M."/>
            <person name="Wyder S."/>
            <person name="Zdobnov E.M."/>
            <person name="Zdobnov E.M."/>
            <person name="Wyder S."/>
            <person name="Kriventseva E.V."/>
            <person name="Kadowaki T."/>
            <person name="Bork P."/>
            <person name="Aranda M."/>
            <person name="Bao R."/>
            <person name="Beermann A."/>
            <person name="Berns N."/>
            <person name="Bolognesi R."/>
            <person name="Bonneton F."/>
            <person name="Bopp D."/>
            <person name="Brown S.J."/>
            <person name="Bucher G."/>
            <person name="Butts T."/>
            <person name="Chaumot A."/>
            <person name="Denell R.E."/>
            <person name="Ferrier D.E."/>
            <person name="Friedrich M."/>
            <person name="Gordon C.M."/>
            <person name="Jindra M."/>
            <person name="Klingler M."/>
            <person name="Lan Q."/>
            <person name="Lattorff H.M."/>
            <person name="Laudet V."/>
            <person name="von Levetsow C."/>
            <person name="Liu Z."/>
            <person name="Lutz R."/>
            <person name="Lynch J.A."/>
            <person name="da Fonseca R.N."/>
            <person name="Posnien N."/>
            <person name="Reuter R."/>
            <person name="Roth S."/>
            <person name="Savard J."/>
            <person name="Schinko J.B."/>
            <person name="Schmitt C."/>
            <person name="Schoppmeier M."/>
            <person name="Schroder R."/>
            <person name="Shippy T.D."/>
            <person name="Simonnet F."/>
            <person name="Marques-Souza H."/>
            <person name="Tautz D."/>
            <person name="Tomoyasu Y."/>
            <person name="Trauner J."/>
            <person name="Van der Zee M."/>
            <person name="Vervoort M."/>
            <person name="Wittkopp N."/>
            <person name="Wimmer E.A."/>
            <person name="Yang X."/>
            <person name="Jones A.K."/>
            <person name="Sattelle D.B."/>
            <person name="Ebert P.R."/>
            <person name="Nelson D."/>
            <person name="Scott J.G."/>
            <person name="Beeman R.W."/>
            <person name="Muthukrishnan S."/>
            <person name="Kramer K.J."/>
            <person name="Arakane Y."/>
            <person name="Beeman R.W."/>
            <person name="Zhu Q."/>
            <person name="Hogenkamp D."/>
            <person name="Dixit R."/>
            <person name="Oppert B."/>
            <person name="Jiang H."/>
            <person name="Zou Z."/>
            <person name="Marshall J."/>
            <person name="Elpidina E."/>
            <person name="Vinokurov K."/>
            <person name="Oppert C."/>
            <person name="Zou Z."/>
            <person name="Evans J."/>
            <person name="Lu Z."/>
            <person name="Zhao P."/>
            <person name="Sumathipala N."/>
            <person name="Altincicek B."/>
            <person name="Vilcinskas A."/>
            <person name="Williams M."/>
            <person name="Hultmark D."/>
            <person name="Hetru C."/>
            <person name="Jiang H."/>
            <person name="Grimmelikhuijzen C.J."/>
            <person name="Hauser F."/>
            <person name="Cazzamali G."/>
            <person name="Williamson M."/>
            <person name="Park Y."/>
            <person name="Li B."/>
            <person name="Tanaka Y."/>
            <person name="Predel R."/>
            <person name="Neupert S."/>
            <person name="Schachtner J."/>
            <person name="Verleyen P."/>
            <person name="Raible F."/>
            <person name="Bork P."/>
            <person name="Friedrich M."/>
            <person name="Walden K.K."/>
            <person name="Robertson H.M."/>
            <person name="Angeli S."/>
            <person name="Foret S."/>
            <person name="Bucher G."/>
            <person name="Schuetz S."/>
            <person name="Maleszka R."/>
            <person name="Wimmer E.A."/>
            <person name="Beeman R.W."/>
            <person name="Lorenzen M."/>
            <person name="Tomoyasu Y."/>
            <person name="Miller S.C."/>
            <person name="Grossmann D."/>
            <person name="Bucher G."/>
        </authorList>
    </citation>
    <scope>NUCLEOTIDE SEQUENCE [LARGE SCALE GENOMIC DNA]</scope>
    <source>
        <strain evidence="4 5">Georgia GA2</strain>
    </source>
</reference>
<keyword evidence="3" id="KW-0732">Signal</keyword>
<name>D6WNK5_TRICA</name>
<dbReference type="InterPro" id="IPR000618">
    <property type="entry name" value="Insect_cuticle"/>
</dbReference>
<dbReference type="OMA" id="AEHPYQP"/>
<dbReference type="Proteomes" id="UP000007266">
    <property type="component" value="Linkage group 5"/>
</dbReference>
<organism evidence="4 5">
    <name type="scientific">Tribolium castaneum</name>
    <name type="common">Red flour beetle</name>
    <dbReference type="NCBI Taxonomy" id="7070"/>
    <lineage>
        <taxon>Eukaryota</taxon>
        <taxon>Metazoa</taxon>
        <taxon>Ecdysozoa</taxon>
        <taxon>Arthropoda</taxon>
        <taxon>Hexapoda</taxon>
        <taxon>Insecta</taxon>
        <taxon>Pterygota</taxon>
        <taxon>Neoptera</taxon>
        <taxon>Endopterygota</taxon>
        <taxon>Coleoptera</taxon>
        <taxon>Polyphaga</taxon>
        <taxon>Cucujiformia</taxon>
        <taxon>Tenebrionidae</taxon>
        <taxon>Tenebrionidae incertae sedis</taxon>
        <taxon>Tribolium</taxon>
    </lineage>
</organism>
<sequence>MIKLVLVVCFAAAALAAAIEKEVIPIVSQESEVDYSGKFHYSYESGDGTKAQEIGELKSFDKDNAGEVVSGDFQYTGDDGKTYKVAYTADENGYHPQGEHIPQVPPLIARALDYLATAPPPKDGKY</sequence>
<dbReference type="eggNOG" id="ENOG502ST01">
    <property type="taxonomic scope" value="Eukaryota"/>
</dbReference>
<keyword evidence="1 2" id="KW-0193">Cuticle</keyword>
<accession>D6WNK5</accession>
<proteinExistence type="predicted"/>
<dbReference type="PRINTS" id="PR00947">
    <property type="entry name" value="CUTICLE"/>
</dbReference>